<reference evidence="1" key="1">
    <citation type="submission" date="2020-11" db="EMBL/GenBank/DDBJ databases">
        <title>Adaptations for nitrogen fixation in a non-lichenized fungal sporocarp promotes dispersal by wood-feeding termites.</title>
        <authorList>
            <consortium name="DOE Joint Genome Institute"/>
            <person name="Koch R.A."/>
            <person name="Yoon G."/>
            <person name="Arayal U."/>
            <person name="Lail K."/>
            <person name="Amirebrahimi M."/>
            <person name="Labutti K."/>
            <person name="Lipzen A."/>
            <person name="Riley R."/>
            <person name="Barry K."/>
            <person name="Henrissat B."/>
            <person name="Grigoriev I.V."/>
            <person name="Herr J.R."/>
            <person name="Aime M.C."/>
        </authorList>
    </citation>
    <scope>NUCLEOTIDE SEQUENCE</scope>
    <source>
        <strain evidence="1">MCA 3950</strain>
    </source>
</reference>
<gene>
    <name evidence="1" type="ORF">BT62DRAFT_1006660</name>
</gene>
<dbReference type="EMBL" id="MU250536">
    <property type="protein sequence ID" value="KAG7445631.1"/>
    <property type="molecule type" value="Genomic_DNA"/>
</dbReference>
<evidence type="ECO:0000313" key="2">
    <source>
        <dbReference type="Proteomes" id="UP000812287"/>
    </source>
</evidence>
<dbReference type="GeneID" id="66099550"/>
<dbReference type="AlphaFoldDB" id="A0A9P7VTG4"/>
<protein>
    <submittedName>
        <fullName evidence="1">Uncharacterized protein</fullName>
    </submittedName>
</protein>
<proteinExistence type="predicted"/>
<accession>A0A9P7VTG4</accession>
<sequence length="234" mass="26498">MHATSPLSPDYGQTCRWITSFLDFHVVDVSTLCLETFLQNQTFFDTTDAILSLLLVLSNASPILTCILETEDFIRSFTHSTVCLMAMSQSSSLQPIATTILTCFWKPTGVGIHPAMAVILHEMPSQRIVASLQGVVHQIQELSITPSSLRNFAYTIHFFCGSAISYLVSRRNYANYLLPRLIETSRRHSLPLWSTLSRAAHRTVHGVVPYKWSFECVRLRSVFRITVTENRTIR</sequence>
<dbReference type="Proteomes" id="UP000812287">
    <property type="component" value="Unassembled WGS sequence"/>
</dbReference>
<name>A0A9P7VTG4_9AGAR</name>
<evidence type="ECO:0000313" key="1">
    <source>
        <dbReference type="EMBL" id="KAG7445631.1"/>
    </source>
</evidence>
<comment type="caution">
    <text evidence="1">The sequence shown here is derived from an EMBL/GenBank/DDBJ whole genome shotgun (WGS) entry which is preliminary data.</text>
</comment>
<organism evidence="1 2">
    <name type="scientific">Guyanagaster necrorhizus</name>
    <dbReference type="NCBI Taxonomy" id="856835"/>
    <lineage>
        <taxon>Eukaryota</taxon>
        <taxon>Fungi</taxon>
        <taxon>Dikarya</taxon>
        <taxon>Basidiomycota</taxon>
        <taxon>Agaricomycotina</taxon>
        <taxon>Agaricomycetes</taxon>
        <taxon>Agaricomycetidae</taxon>
        <taxon>Agaricales</taxon>
        <taxon>Marasmiineae</taxon>
        <taxon>Physalacriaceae</taxon>
        <taxon>Guyanagaster</taxon>
    </lineage>
</organism>
<dbReference type="RefSeq" id="XP_043039131.1">
    <property type="nucleotide sequence ID" value="XM_043177263.1"/>
</dbReference>
<keyword evidence="2" id="KW-1185">Reference proteome</keyword>
<dbReference type="OrthoDB" id="2867848at2759"/>